<dbReference type="AlphaFoldDB" id="H5UVB4"/>
<reference evidence="3 4" key="1">
    <citation type="submission" date="2012-02" db="EMBL/GenBank/DDBJ databases">
        <title>Whole genome shotgun sequence of Mobilicoccus pelagius NBRC 104925.</title>
        <authorList>
            <person name="Yoshida Y."/>
            <person name="Hosoyama A."/>
            <person name="Tsuchikane K."/>
            <person name="Katsumata H."/>
            <person name="Yamazaki S."/>
            <person name="Fujita N."/>
        </authorList>
    </citation>
    <scope>NUCLEOTIDE SEQUENCE [LARGE SCALE GENOMIC DNA]</scope>
    <source>
        <strain evidence="3 4">NBRC 104925</strain>
    </source>
</reference>
<dbReference type="OrthoDB" id="4404863at2"/>
<dbReference type="RefSeq" id="WP_009483515.1">
    <property type="nucleotide sequence ID" value="NZ_BAFE01000091.1"/>
</dbReference>
<keyword evidence="4" id="KW-1185">Reference proteome</keyword>
<keyword evidence="2" id="KW-0732">Signal</keyword>
<feature type="signal peptide" evidence="2">
    <location>
        <begin position="1"/>
        <end position="30"/>
    </location>
</feature>
<gene>
    <name evidence="3" type="ORF">MOPEL_132_00390</name>
</gene>
<evidence type="ECO:0008006" key="5">
    <source>
        <dbReference type="Google" id="ProtNLM"/>
    </source>
</evidence>
<dbReference type="InterPro" id="IPR006311">
    <property type="entry name" value="TAT_signal"/>
</dbReference>
<dbReference type="InterPro" id="IPR029058">
    <property type="entry name" value="AB_hydrolase_fold"/>
</dbReference>
<feature type="chain" id="PRO_5003600289" description="Esterase" evidence="2">
    <location>
        <begin position="31"/>
        <end position="273"/>
    </location>
</feature>
<dbReference type="EMBL" id="BAFE01000091">
    <property type="protein sequence ID" value="GAB49672.1"/>
    <property type="molecule type" value="Genomic_DNA"/>
</dbReference>
<name>H5UVB4_9MICO</name>
<comment type="caution">
    <text evidence="3">The sequence shown here is derived from an EMBL/GenBank/DDBJ whole genome shotgun (WGS) entry which is preliminary data.</text>
</comment>
<evidence type="ECO:0000256" key="2">
    <source>
        <dbReference type="SAM" id="SignalP"/>
    </source>
</evidence>
<protein>
    <recommendedName>
        <fullName evidence="5">Esterase</fullName>
    </recommendedName>
</protein>
<sequence>MALSFSRRAAVALAAGAVAATVASAPPAEAGRLQRHRAAASAPTAPDRLGASYTDRAGTRSTYHLFIASVRGGRPRGLVVYLDGDGMYGHDHPHSTWALGGSRGVVAQAATRGYATLSVRTPARDATFWRNGQVNAAYVAALTESTARSLGVTDIWFVGYSGGSQLLTKHLLPTHGGRLATGGVVVTGGGGAPARGAAMPVPSRVPLLWYTGSLDDGRGTDDGYDALDDAKRGAAWYRARGAKVSRVEPTGLDHSDLGGRFGMVLARQLDRYR</sequence>
<dbReference type="eggNOG" id="ENOG50337FF">
    <property type="taxonomic scope" value="Bacteria"/>
</dbReference>
<organism evidence="3 4">
    <name type="scientific">Mobilicoccus pelagius NBRC 104925</name>
    <dbReference type="NCBI Taxonomy" id="1089455"/>
    <lineage>
        <taxon>Bacteria</taxon>
        <taxon>Bacillati</taxon>
        <taxon>Actinomycetota</taxon>
        <taxon>Actinomycetes</taxon>
        <taxon>Micrococcales</taxon>
        <taxon>Dermatophilaceae</taxon>
        <taxon>Mobilicoccus</taxon>
    </lineage>
</organism>
<evidence type="ECO:0000256" key="1">
    <source>
        <dbReference type="SAM" id="MobiDB-lite"/>
    </source>
</evidence>
<evidence type="ECO:0000313" key="4">
    <source>
        <dbReference type="Proteomes" id="UP000004367"/>
    </source>
</evidence>
<proteinExistence type="predicted"/>
<accession>H5UVB4</accession>
<dbReference type="SUPFAM" id="SSF53474">
    <property type="entry name" value="alpha/beta-Hydrolases"/>
    <property type="match status" value="1"/>
</dbReference>
<dbReference type="PROSITE" id="PS51318">
    <property type="entry name" value="TAT"/>
    <property type="match status" value="1"/>
</dbReference>
<feature type="region of interest" description="Disordered" evidence="1">
    <location>
        <begin position="30"/>
        <end position="53"/>
    </location>
</feature>
<dbReference type="STRING" id="1089455.MOPEL_132_00390"/>
<dbReference type="Proteomes" id="UP000004367">
    <property type="component" value="Unassembled WGS sequence"/>
</dbReference>
<evidence type="ECO:0000313" key="3">
    <source>
        <dbReference type="EMBL" id="GAB49672.1"/>
    </source>
</evidence>
<dbReference type="Gene3D" id="3.40.50.1820">
    <property type="entry name" value="alpha/beta hydrolase"/>
    <property type="match status" value="1"/>
</dbReference>